<dbReference type="eggNOG" id="ENOG502QPMA">
    <property type="taxonomic scope" value="Eukaryota"/>
</dbReference>
<sequence>MAASTNLSALRAQTMQGEDEEAVTVNTRALIDKVLARYSGEWTTLRELIQNAADAQARKVRIQFETLPSATVPLPQSNDSSELLKHTLLHHTVKTLIVSNDGEHFKETDWQRLKRIAEGNPDETKIGAFGVGFYSVFADCESPFVTSGKETMAFYWKKDSLFTRRGKLPDSEIQGTTFLLDYRSQTTPVPQLLSLCQFLATSLTFVGLESIELHLDQWNILTLTKKMAPAAAVKIPSDVNPKTKDGLMKISDVEYQSAQIDARWMNVVGWNRKTTSASLSSQQQQQNESGGSSLRSFFGRFTSAATNTTVRKAQREEEVFQQTILDDLAGSSSATVFLRVSTVNILTTVSRQLSQELERATKKPPPKKTRISILTSSYDESTASMSTSAGSSSKRATDIFASVLPSKSGKIFIGFPTAQTTGLLAHISAPSVIPTVERESIDLNARYVRDWNIEMLRVAGIACRIAYTGDMAELKARIDRTRTADGRKKVTMEDITSAMPAAAHVYRQYNYAESTPSSKVGQYIEEAFWTCNTQASIDVLSTRGVLPSQQVRIATEELSFVDGIPVVPDELMEKGHEFISKLRDYGLLSDITTSDIKKELEAQALTEKQVQELVKWSCTKVSRQEMDAGAVQLLFDGTVASIDEQFVGTSSSPVLQLGQISNFVNAAKIPSDMPTPPQTIPFRLTKGLSPSQLESIGWDELQIVPWVRWIIESDGQGFGQGISLTNSPTVASQVLPVVSKSWEALSQSSKQSIQELFIPRTVIPTKLGMRRPPQAYFGNVKLFDDLPTITGLQGVKEKFLGSLGVRKTVELNVVFDRLMAKSALGSTTEEGKWSHVDLIKYLLSVKDDIPPEDIKRLQQTPICPAETLSADQVDKGKLYRVSDLLEPNEAIRKLGLPILQWPGQYRANGPEGRFLRLLGLKPFPSVPDLVGILAQAPAGGALQESTINYWIVHEYQHGYNKYPVAEIDVAFLPVQPFAGEGSNLVAKPKQCYANPKCAILRFRTLKDYLQAHHTTFGVALDPPMEACVERLIKGPPTNFESAQTLFGYFANRLGEIGPNGHLAERLGNAPIVPVVDRKLGEKAGQARFVPPRAVFLGQSDTYGDIFDFVNFGPEANSFLLRIGAKHEPSASELAAMLVQQPARLLETLGAEKYLMLLRKIAESAANLKKDKTLWSRLKNSPCLLAVKRVRAGEKYVDEKREHDDEEVTIDEYSLARASDMIVIDDIVLYRLFQAHLLAAPEEEGLESLYQSLETPRVSQLVDNDQRMGSLLRDQSAAGTLKKLLVERCRLFLDDHRADDIRHDATWLEKNVSIQVVEFLQITRRLKGYRLHYTEKKTALLHRESKRDAILYVTARYDLYEVSRAIMGLLLKRSKQQDFLALEMILESDLRRLKTKGYNVDRILRQKAAESRIAESERQKRVEEQRRLAEAEAASMAQQAPAARATTAPPLDPTPASPERALSMPGAFDSPEQRPSSSGRGKKSTGLFDSIRNQLGLTTSSQASNQMQHLLAGGRPSIDAPPPYQANDAVGGRSSITPGTERVTSSRDTQANLDSAIKACREYNSSSVFSLPETKEIKETPSYCDSKPGHDLEYIAELSNGVKLYLSRNHPDPNAFLQKCREALAMFVFTLSEVANIFDLPPQTVNVFHDETGASIAFNSSGSIFCNLRYFMQLHMGGMTTAEGKIDALAYWWITLCHELAHNLAQAHDQQHSYYTESFATHYFKRMLWLCGKVMTQG</sequence>
<evidence type="ECO:0000259" key="2">
    <source>
        <dbReference type="Pfam" id="PF25794"/>
    </source>
</evidence>
<organism evidence="3 4">
    <name type="scientific">Pseudocercospora fijiensis (strain CIRAD86)</name>
    <name type="common">Black leaf streak disease fungus</name>
    <name type="synonym">Mycosphaerella fijiensis</name>
    <dbReference type="NCBI Taxonomy" id="383855"/>
    <lineage>
        <taxon>Eukaryota</taxon>
        <taxon>Fungi</taxon>
        <taxon>Dikarya</taxon>
        <taxon>Ascomycota</taxon>
        <taxon>Pezizomycotina</taxon>
        <taxon>Dothideomycetes</taxon>
        <taxon>Dothideomycetidae</taxon>
        <taxon>Mycosphaerellales</taxon>
        <taxon>Mycosphaerellaceae</taxon>
        <taxon>Pseudocercospora</taxon>
    </lineage>
</organism>
<evidence type="ECO:0000256" key="1">
    <source>
        <dbReference type="SAM" id="MobiDB-lite"/>
    </source>
</evidence>
<reference evidence="3 4" key="1">
    <citation type="journal article" date="2012" name="PLoS Pathog.">
        <title>Diverse lifestyles and strategies of plant pathogenesis encoded in the genomes of eighteen Dothideomycetes fungi.</title>
        <authorList>
            <person name="Ohm R.A."/>
            <person name="Feau N."/>
            <person name="Henrissat B."/>
            <person name="Schoch C.L."/>
            <person name="Horwitz B.A."/>
            <person name="Barry K.W."/>
            <person name="Condon B.J."/>
            <person name="Copeland A.C."/>
            <person name="Dhillon B."/>
            <person name="Glaser F."/>
            <person name="Hesse C.N."/>
            <person name="Kosti I."/>
            <person name="LaButti K."/>
            <person name="Lindquist E.A."/>
            <person name="Lucas S."/>
            <person name="Salamov A.A."/>
            <person name="Bradshaw R.E."/>
            <person name="Ciuffetti L."/>
            <person name="Hamelin R.C."/>
            <person name="Kema G.H.J."/>
            <person name="Lawrence C."/>
            <person name="Scott J.A."/>
            <person name="Spatafora J.W."/>
            <person name="Turgeon B.G."/>
            <person name="de Wit P.J.G.M."/>
            <person name="Zhong S."/>
            <person name="Goodwin S.B."/>
            <person name="Grigoriev I.V."/>
        </authorList>
    </citation>
    <scope>NUCLEOTIDE SEQUENCE [LARGE SCALE GENOMIC DNA]</scope>
    <source>
        <strain evidence="3 4">CIRAD86</strain>
    </source>
</reference>
<accession>M3B7Q6</accession>
<feature type="region of interest" description="Disordered" evidence="1">
    <location>
        <begin position="1410"/>
        <end position="1486"/>
    </location>
</feature>
<dbReference type="Pfam" id="PF12449">
    <property type="entry name" value="DUF3684"/>
    <property type="match status" value="1"/>
</dbReference>
<feature type="compositionally biased region" description="Polar residues" evidence="1">
    <location>
        <begin position="1533"/>
        <end position="1549"/>
    </location>
</feature>
<dbReference type="EMBL" id="KB446556">
    <property type="protein sequence ID" value="EME85353.1"/>
    <property type="molecule type" value="Genomic_DNA"/>
</dbReference>
<dbReference type="GeneID" id="19336004"/>
<gene>
    <name evidence="3" type="ORF">MYCFIDRAFT_202100</name>
</gene>
<dbReference type="NCBIfam" id="NF047352">
    <property type="entry name" value="P_loop_sacsin"/>
    <property type="match status" value="1"/>
</dbReference>
<feature type="region of interest" description="Disordered" evidence="1">
    <location>
        <begin position="1511"/>
        <end position="1549"/>
    </location>
</feature>
<evidence type="ECO:0000313" key="4">
    <source>
        <dbReference type="Proteomes" id="UP000016932"/>
    </source>
</evidence>
<dbReference type="InterPro" id="IPR022155">
    <property type="entry name" value="DUF3684"/>
</dbReference>
<dbReference type="InterPro" id="IPR036890">
    <property type="entry name" value="HATPase_C_sf"/>
</dbReference>
<dbReference type="PANTHER" id="PTHR47839:SF1">
    <property type="entry name" value="DOMAIN PROTEIN, PUTATIVE (AFU_ORTHOLOGUE AFUA_6G04830)-RELATED"/>
    <property type="match status" value="1"/>
</dbReference>
<evidence type="ECO:0000313" key="3">
    <source>
        <dbReference type="EMBL" id="EME85353.1"/>
    </source>
</evidence>
<dbReference type="HOGENOM" id="CLU_001744_1_0_1"/>
<dbReference type="PANTHER" id="PTHR47839">
    <property type="entry name" value="DOMAIN PROTEIN, PUTATIVE (AFU_ORTHOLOGUE AFUA_6G04830)-RELATED"/>
    <property type="match status" value="1"/>
</dbReference>
<dbReference type="Proteomes" id="UP000016932">
    <property type="component" value="Unassembled WGS sequence"/>
</dbReference>
<protein>
    <recommendedName>
        <fullName evidence="2">Sacsin/Nov domain-containing protein</fullName>
    </recommendedName>
</protein>
<dbReference type="RefSeq" id="XP_007922994.1">
    <property type="nucleotide sequence ID" value="XM_007924803.1"/>
</dbReference>
<dbReference type="KEGG" id="pfj:MYCFIDRAFT_202100"/>
<feature type="compositionally biased region" description="Basic and acidic residues" evidence="1">
    <location>
        <begin position="1410"/>
        <end position="1429"/>
    </location>
</feature>
<feature type="compositionally biased region" description="Low complexity" evidence="1">
    <location>
        <begin position="1430"/>
        <end position="1448"/>
    </location>
</feature>
<keyword evidence="4" id="KW-1185">Reference proteome</keyword>
<dbReference type="OrthoDB" id="10031156at2759"/>
<feature type="domain" description="Sacsin/Nov" evidence="2">
    <location>
        <begin position="30"/>
        <end position="153"/>
    </location>
</feature>
<dbReference type="Pfam" id="PF25794">
    <property type="entry name" value="SACS"/>
    <property type="match status" value="1"/>
</dbReference>
<dbReference type="VEuPathDB" id="FungiDB:MYCFIDRAFT_202100"/>
<dbReference type="Gene3D" id="3.30.565.10">
    <property type="entry name" value="Histidine kinase-like ATPase, C-terminal domain"/>
    <property type="match status" value="1"/>
</dbReference>
<proteinExistence type="predicted"/>
<dbReference type="SUPFAM" id="SSF55874">
    <property type="entry name" value="ATPase domain of HSP90 chaperone/DNA topoisomerase II/histidine kinase"/>
    <property type="match status" value="1"/>
</dbReference>
<name>M3B7Q6_PSEFD</name>
<dbReference type="InterPro" id="IPR058210">
    <property type="entry name" value="SACS/Nov_dom"/>
</dbReference>